<evidence type="ECO:0000313" key="3">
    <source>
        <dbReference type="Proteomes" id="UP000014071"/>
    </source>
</evidence>
<feature type="region of interest" description="Disordered" evidence="1">
    <location>
        <begin position="723"/>
        <end position="749"/>
    </location>
</feature>
<feature type="region of interest" description="Disordered" evidence="1">
    <location>
        <begin position="245"/>
        <end position="266"/>
    </location>
</feature>
<feature type="compositionally biased region" description="Basic residues" evidence="1">
    <location>
        <begin position="950"/>
        <end position="959"/>
    </location>
</feature>
<reference evidence="3" key="1">
    <citation type="journal article" date="2013" name="Genome Announc.">
        <title>Draft genome sequence of the basidiomycetous yeast-like fungus Pseudozyma hubeiensis SY62, which produces an abundant amount of the biosurfactant mannosylerythritol lipids.</title>
        <authorList>
            <person name="Konishi M."/>
            <person name="Hatada Y."/>
            <person name="Horiuchi J."/>
        </authorList>
    </citation>
    <scope>NUCLEOTIDE SEQUENCE [LARGE SCALE GENOMIC DNA]</scope>
    <source>
        <strain evidence="3">SY62</strain>
    </source>
</reference>
<sequence length="1084" mass="117634">MKAALFQKGSDGIRASLRLLHDAVLPSCRCPDRHLAATLFFLPIRISVVDVEKPLVHMVNDLRRLPSEHTMEKVLAGRIIGFHVAGRNMKRRPWFHPRDRMQAAGACRSTSEQQDFEGNLRYINCGLDDYSQYPFYRTLCCLDQTVRRSSERIKDCFATTTLRNAPFRNALDIPTPNSSRKIAGAGTAKPEALVSTPSKPAQGSFEPHRSSTQCADALYTPTRNAAASRVLSSSDHDAFQSLTSPLTSWPTSLVSPAPTGSSAFESSVDWSQDHQWWVAGASSCRGDDVFPSGTGSELLSPSSSSVPSETTHQRNTEQESFRERKGQSRRRQHATDYAAFALQLPPASMTPSSSSASSMPFTLTLPSTGMHNAPQVIGLEHGTPSLSTHLLPSNDLTEYLHTANRPRDTGLLGPNPSRMFGQAACTSSRRSLAEAEDVPVLSQVTKSAASDKKGAFVKWLSAHMDDVNDRRLFDLGEYGLRSSVGKNALLADHRTPLGLGLDIVASTASEQVEMLTSPALDASRTSVLRDHGNDGGREWEHQTSALFTNSRATQGDGRAIQEASMSSLSTAMETSFASHSNPSTWDSSFGQAPSSWGGDDSVVAEAHLADTSASSIGLNTSQNAYAEKPSVEGRPSSEMSALATTPEVFMQDLSEFSQSVPIQDMAEERWRTWPRHREGRSVVLPADVSDIGVASLNSTTGETGSFFDALSASVYPTRSRLGAEPYNKNLRSGRPSSSASTSTRSSIGGSIILEDESSNLASGPIRPRSFVGAGSLRMSAATRTNPCVGSDKLSSPKERVSGTAMALRHVRRLSQGSPASSGAARPSAMRSTRSVDSVSATDPRARYSIAMPNTLGNSYGAMTTSQRPQSMIDFSASYRDLPRQPRTGNGIKTSSRVGFSEVSEALNTLRLFLKQKKPINSNNAAEQDRDRPRTPNEHSREPSSPGKQVRTLRRSKRVLPPRGAMSSVDEVDALQPTTFSKSRQGLLSHQDVEDEASQSTHAMSSLSSTQSKQDDRLAVLEDLSERVMRLKAESELEKERHAAASMPPPVVRPASTVHQPIPSSPTKTRREMHDEYLRKRASKS</sequence>
<feature type="compositionally biased region" description="Polar residues" evidence="1">
    <location>
        <begin position="975"/>
        <end position="987"/>
    </location>
</feature>
<dbReference type="RefSeq" id="XP_012189855.1">
    <property type="nucleotide sequence ID" value="XM_012334465.1"/>
</dbReference>
<feature type="compositionally biased region" description="Basic and acidic residues" evidence="1">
    <location>
        <begin position="1068"/>
        <end position="1078"/>
    </location>
</feature>
<dbReference type="OrthoDB" id="2556096at2759"/>
<feature type="compositionally biased region" description="Polar residues" evidence="1">
    <location>
        <begin position="997"/>
        <end position="1011"/>
    </location>
</feature>
<feature type="region of interest" description="Disordered" evidence="1">
    <location>
        <begin position="917"/>
        <end position="1017"/>
    </location>
</feature>
<dbReference type="Proteomes" id="UP000014071">
    <property type="component" value="Unassembled WGS sequence"/>
</dbReference>
<dbReference type="EMBL" id="DF238801">
    <property type="protein sequence ID" value="GAC96268.1"/>
    <property type="molecule type" value="Genomic_DNA"/>
</dbReference>
<proteinExistence type="predicted"/>
<organism evidence="2 3">
    <name type="scientific">Pseudozyma hubeiensis (strain SY62)</name>
    <name type="common">Yeast</name>
    <dbReference type="NCBI Taxonomy" id="1305764"/>
    <lineage>
        <taxon>Eukaryota</taxon>
        <taxon>Fungi</taxon>
        <taxon>Dikarya</taxon>
        <taxon>Basidiomycota</taxon>
        <taxon>Ustilaginomycotina</taxon>
        <taxon>Ustilaginomycetes</taxon>
        <taxon>Ustilaginales</taxon>
        <taxon>Ustilaginaceae</taxon>
        <taxon>Pseudozyma</taxon>
    </lineage>
</organism>
<feature type="region of interest" description="Disordered" evidence="1">
    <location>
        <begin position="168"/>
        <end position="210"/>
    </location>
</feature>
<dbReference type="eggNOG" id="ENOG502R26V">
    <property type="taxonomic scope" value="Eukaryota"/>
</dbReference>
<feature type="region of interest" description="Disordered" evidence="1">
    <location>
        <begin position="1033"/>
        <end position="1084"/>
    </location>
</feature>
<gene>
    <name evidence="2" type="ORF">PHSY_003848</name>
</gene>
<dbReference type="GeneID" id="24109134"/>
<evidence type="ECO:0000313" key="2">
    <source>
        <dbReference type="EMBL" id="GAC96268.1"/>
    </source>
</evidence>
<feature type="compositionally biased region" description="Basic and acidic residues" evidence="1">
    <location>
        <begin position="926"/>
        <end position="941"/>
    </location>
</feature>
<name>R9P4B2_PSEHS</name>
<evidence type="ECO:0000256" key="1">
    <source>
        <dbReference type="SAM" id="MobiDB-lite"/>
    </source>
</evidence>
<dbReference type="HOGENOM" id="CLU_318622_0_0_1"/>
<feature type="region of interest" description="Disordered" evidence="1">
    <location>
        <begin position="782"/>
        <end position="845"/>
    </location>
</feature>
<feature type="compositionally biased region" description="Basic and acidic residues" evidence="1">
    <location>
        <begin position="1033"/>
        <end position="1042"/>
    </location>
</feature>
<protein>
    <submittedName>
        <fullName evidence="2">Uncharacterized protein</fullName>
    </submittedName>
</protein>
<feature type="region of interest" description="Disordered" evidence="1">
    <location>
        <begin position="288"/>
        <end position="333"/>
    </location>
</feature>
<feature type="compositionally biased region" description="Basic and acidic residues" evidence="1">
    <location>
        <begin position="311"/>
        <end position="326"/>
    </location>
</feature>
<feature type="compositionally biased region" description="Low complexity" evidence="1">
    <location>
        <begin position="732"/>
        <end position="749"/>
    </location>
</feature>
<feature type="compositionally biased region" description="Low complexity" evidence="1">
    <location>
        <begin position="814"/>
        <end position="831"/>
    </location>
</feature>
<dbReference type="AlphaFoldDB" id="R9P4B2"/>
<accession>R9P4B2</accession>
<feature type="compositionally biased region" description="Low complexity" evidence="1">
    <location>
        <begin position="292"/>
        <end position="310"/>
    </location>
</feature>
<feature type="region of interest" description="Disordered" evidence="1">
    <location>
        <begin position="573"/>
        <end position="592"/>
    </location>
</feature>
<keyword evidence="3" id="KW-1185">Reference proteome</keyword>
<feature type="compositionally biased region" description="Low complexity" evidence="1">
    <location>
        <begin position="245"/>
        <end position="256"/>
    </location>
</feature>